<dbReference type="AlphaFoldDB" id="A0A542DWV6"/>
<comment type="caution">
    <text evidence="7">The sequence shown here is derived from an EMBL/GenBank/DDBJ whole genome shotgun (WGS) entry which is preliminary data.</text>
</comment>
<dbReference type="RefSeq" id="WP_141846656.1">
    <property type="nucleotide sequence ID" value="NZ_BAAAPR010000006.1"/>
</dbReference>
<protein>
    <submittedName>
        <fullName evidence="7">Amino acid ABC transporter substrate-binding protein (PAAT family)</fullName>
    </submittedName>
</protein>
<dbReference type="Proteomes" id="UP000317893">
    <property type="component" value="Unassembled WGS sequence"/>
</dbReference>
<dbReference type="SUPFAM" id="SSF53850">
    <property type="entry name" value="Periplasmic binding protein-like II"/>
    <property type="match status" value="1"/>
</dbReference>
<dbReference type="GO" id="GO:0030288">
    <property type="term" value="C:outer membrane-bounded periplasmic space"/>
    <property type="evidence" value="ECO:0007669"/>
    <property type="project" value="TreeGrafter"/>
</dbReference>
<dbReference type="Gene3D" id="3.40.190.10">
    <property type="entry name" value="Periplasmic binding protein-like II"/>
    <property type="match status" value="2"/>
</dbReference>
<dbReference type="PROSITE" id="PS51257">
    <property type="entry name" value="PROKAR_LIPOPROTEIN"/>
    <property type="match status" value="1"/>
</dbReference>
<dbReference type="PANTHER" id="PTHR30085">
    <property type="entry name" value="AMINO ACID ABC TRANSPORTER PERMEASE"/>
    <property type="match status" value="1"/>
</dbReference>
<comment type="similarity">
    <text evidence="1 4">Belongs to the bacterial solute-binding protein 3 family.</text>
</comment>
<evidence type="ECO:0000256" key="3">
    <source>
        <dbReference type="ARBA" id="ARBA00022729"/>
    </source>
</evidence>
<organism evidence="7 8">
    <name type="scientific">Lapillicoccus jejuensis</name>
    <dbReference type="NCBI Taxonomy" id="402171"/>
    <lineage>
        <taxon>Bacteria</taxon>
        <taxon>Bacillati</taxon>
        <taxon>Actinomycetota</taxon>
        <taxon>Actinomycetes</taxon>
        <taxon>Micrococcales</taxon>
        <taxon>Intrasporangiaceae</taxon>
        <taxon>Lapillicoccus</taxon>
    </lineage>
</organism>
<dbReference type="PANTHER" id="PTHR30085:SF6">
    <property type="entry name" value="ABC TRANSPORTER GLUTAMINE-BINDING PROTEIN GLNH"/>
    <property type="match status" value="1"/>
</dbReference>
<feature type="chain" id="PRO_5038972480" evidence="5">
    <location>
        <begin position="28"/>
        <end position="324"/>
    </location>
</feature>
<feature type="domain" description="Solute-binding protein family 3/N-terminal" evidence="6">
    <location>
        <begin position="79"/>
        <end position="308"/>
    </location>
</feature>
<evidence type="ECO:0000313" key="7">
    <source>
        <dbReference type="EMBL" id="TQJ07545.1"/>
    </source>
</evidence>
<dbReference type="Pfam" id="PF00497">
    <property type="entry name" value="SBP_bac_3"/>
    <property type="match status" value="1"/>
</dbReference>
<keyword evidence="8" id="KW-1185">Reference proteome</keyword>
<keyword evidence="2" id="KW-0813">Transport</keyword>
<keyword evidence="3 5" id="KW-0732">Signal</keyword>
<dbReference type="GO" id="GO:0006865">
    <property type="term" value="P:amino acid transport"/>
    <property type="evidence" value="ECO:0007669"/>
    <property type="project" value="TreeGrafter"/>
</dbReference>
<sequence>MTRRPLLAAVGAATAALLLAACGGVQYADTPVPAAPPTTTAPAPTAAATSCSPSAVTSYAPLPSTDPSQLPASVRQKGRLRVGVSADTLLMSARNPFTGQIEGFDIDVARQIAKAMYGSEDALVPVVVTSADRIPKLRSGSVDMVARTLSMTCDRWSQIAFSAEYYQAGLELLVRKGSSATTFAQLAASPDAVDKKVCAPTGTTTYAAVVAQQGITPVGAATHTACLVLFQDGKVGAIAGDDTVLAGLAEQDPYAFVPTTQKPLTSEPYGLGFRSDDVTTARFANAVLDAMKKDGRWQALYDRWLAPRLGAGSPPASVYGRPVP</sequence>
<dbReference type="InterPro" id="IPR051455">
    <property type="entry name" value="Bact_solute-bind_prot3"/>
</dbReference>
<evidence type="ECO:0000259" key="6">
    <source>
        <dbReference type="SMART" id="SM00062"/>
    </source>
</evidence>
<feature type="signal peptide" evidence="5">
    <location>
        <begin position="1"/>
        <end position="27"/>
    </location>
</feature>
<evidence type="ECO:0000256" key="5">
    <source>
        <dbReference type="SAM" id="SignalP"/>
    </source>
</evidence>
<gene>
    <name evidence="7" type="ORF">FB458_0610</name>
</gene>
<evidence type="ECO:0000256" key="2">
    <source>
        <dbReference type="ARBA" id="ARBA00022448"/>
    </source>
</evidence>
<dbReference type="InterPro" id="IPR001638">
    <property type="entry name" value="Solute-binding_3/MltF_N"/>
</dbReference>
<accession>A0A542DWV6</accession>
<proteinExistence type="inferred from homology"/>
<dbReference type="InterPro" id="IPR018313">
    <property type="entry name" value="SBP_3_CS"/>
</dbReference>
<dbReference type="CDD" id="cd13690">
    <property type="entry name" value="PBP2_GluB"/>
    <property type="match status" value="1"/>
</dbReference>
<reference evidence="7 8" key="1">
    <citation type="submission" date="2019-06" db="EMBL/GenBank/DDBJ databases">
        <title>Sequencing the genomes of 1000 actinobacteria strains.</title>
        <authorList>
            <person name="Klenk H.-P."/>
        </authorList>
    </citation>
    <scope>NUCLEOTIDE SEQUENCE [LARGE SCALE GENOMIC DNA]</scope>
    <source>
        <strain evidence="7 8">DSM 18607</strain>
    </source>
</reference>
<dbReference type="PROSITE" id="PS01039">
    <property type="entry name" value="SBP_BACTERIAL_3"/>
    <property type="match status" value="1"/>
</dbReference>
<dbReference type="GO" id="GO:0005576">
    <property type="term" value="C:extracellular region"/>
    <property type="evidence" value="ECO:0007669"/>
    <property type="project" value="TreeGrafter"/>
</dbReference>
<evidence type="ECO:0000256" key="1">
    <source>
        <dbReference type="ARBA" id="ARBA00010333"/>
    </source>
</evidence>
<name>A0A542DWV6_9MICO</name>
<dbReference type="SMART" id="SM00062">
    <property type="entry name" value="PBPb"/>
    <property type="match status" value="1"/>
</dbReference>
<evidence type="ECO:0000256" key="4">
    <source>
        <dbReference type="RuleBase" id="RU003744"/>
    </source>
</evidence>
<dbReference type="OrthoDB" id="9807888at2"/>
<evidence type="ECO:0000313" key="8">
    <source>
        <dbReference type="Proteomes" id="UP000317893"/>
    </source>
</evidence>
<dbReference type="EMBL" id="VFMN01000001">
    <property type="protein sequence ID" value="TQJ07545.1"/>
    <property type="molecule type" value="Genomic_DNA"/>
</dbReference>